<comment type="caution">
    <text evidence="2">The sequence shown here is derived from an EMBL/GenBank/DDBJ whole genome shotgun (WGS) entry which is preliminary data.</text>
</comment>
<dbReference type="PANTHER" id="PTHR34947">
    <property type="entry name" value="TRANSMEMBRANE PROTEIN"/>
    <property type="match status" value="1"/>
</dbReference>
<keyword evidence="3" id="KW-1185">Reference proteome</keyword>
<keyword evidence="1" id="KW-0732">Signal</keyword>
<reference evidence="2" key="2">
    <citation type="submission" date="2020-08" db="EMBL/GenBank/DDBJ databases">
        <title>Plant Genome Project.</title>
        <authorList>
            <person name="Zhang R.-G."/>
        </authorList>
    </citation>
    <scope>NUCLEOTIDE SEQUENCE</scope>
    <source>
        <strain evidence="2">Huo1</strain>
        <tissue evidence="2">Leaf</tissue>
    </source>
</reference>
<proteinExistence type="predicted"/>
<protein>
    <submittedName>
        <fullName evidence="2">Uncharacterized protein</fullName>
    </submittedName>
</protein>
<accession>A0A8X8XY81</accession>
<evidence type="ECO:0000256" key="1">
    <source>
        <dbReference type="SAM" id="SignalP"/>
    </source>
</evidence>
<feature type="chain" id="PRO_5036486379" evidence="1">
    <location>
        <begin position="23"/>
        <end position="148"/>
    </location>
</feature>
<dbReference type="OrthoDB" id="912740at2759"/>
<dbReference type="Proteomes" id="UP000298416">
    <property type="component" value="Unassembled WGS sequence"/>
</dbReference>
<reference evidence="2" key="1">
    <citation type="submission" date="2018-01" db="EMBL/GenBank/DDBJ databases">
        <authorList>
            <person name="Mao J.F."/>
        </authorList>
    </citation>
    <scope>NUCLEOTIDE SEQUENCE</scope>
    <source>
        <strain evidence="2">Huo1</strain>
        <tissue evidence="2">Leaf</tissue>
    </source>
</reference>
<dbReference type="EMBL" id="PNBA02000006">
    <property type="protein sequence ID" value="KAG6420847.1"/>
    <property type="molecule type" value="Genomic_DNA"/>
</dbReference>
<name>A0A8X8XY81_SALSN</name>
<feature type="signal peptide" evidence="1">
    <location>
        <begin position="1"/>
        <end position="22"/>
    </location>
</feature>
<organism evidence="2">
    <name type="scientific">Salvia splendens</name>
    <name type="common">Scarlet sage</name>
    <dbReference type="NCBI Taxonomy" id="180675"/>
    <lineage>
        <taxon>Eukaryota</taxon>
        <taxon>Viridiplantae</taxon>
        <taxon>Streptophyta</taxon>
        <taxon>Embryophyta</taxon>
        <taxon>Tracheophyta</taxon>
        <taxon>Spermatophyta</taxon>
        <taxon>Magnoliopsida</taxon>
        <taxon>eudicotyledons</taxon>
        <taxon>Gunneridae</taxon>
        <taxon>Pentapetalae</taxon>
        <taxon>asterids</taxon>
        <taxon>lamiids</taxon>
        <taxon>Lamiales</taxon>
        <taxon>Lamiaceae</taxon>
        <taxon>Nepetoideae</taxon>
        <taxon>Mentheae</taxon>
        <taxon>Salviinae</taxon>
        <taxon>Salvia</taxon>
        <taxon>Salvia subgen. Calosphace</taxon>
        <taxon>core Calosphace</taxon>
    </lineage>
</organism>
<evidence type="ECO:0000313" key="3">
    <source>
        <dbReference type="Proteomes" id="UP000298416"/>
    </source>
</evidence>
<dbReference type="AlphaFoldDB" id="A0A8X8XY81"/>
<dbReference type="PANTHER" id="PTHR34947:SF2">
    <property type="entry name" value="TRANSMEMBRANE PROTEIN"/>
    <property type="match status" value="1"/>
</dbReference>
<evidence type="ECO:0000313" key="2">
    <source>
        <dbReference type="EMBL" id="KAG6420847.1"/>
    </source>
</evidence>
<sequence>MNKNFIFLICNGILVFLAKTSSFVRPPSPSDLDHALHKRIGNALEEETEAEETLSDKHIISLGDEETISPYQGEEVDGELDEIELRDCCLFEDVDDRDQEVCRGGEEVDEIEKLSDDELNQKFEDFIRRMKEEFQINDHQRKQLVLVN</sequence>
<gene>
    <name evidence="2" type="ORF">SASPL_117389</name>
</gene>